<sequence>MLDPSYISYVVVMSVTPGPNNVMLATSGVNYGLKKTLPMVLGIIAGCLVQLLFSILAFEQLLHWMAMIRIPLTLLGSGYLFWLAWKIFRSAAPELTQASTPMSFFGAVLFQAVNPKAWLMCLNVALVYAADIPLSWMLLSYGSMTLPCVIIWAMLGDKMSGLLQDASKRWVFNSVMALTLVMTASWMLGEVIMA</sequence>
<keyword evidence="6 7" id="KW-0472">Membrane</keyword>
<gene>
    <name evidence="8" type="ORF">SAMN05216522_10817</name>
</gene>
<keyword evidence="9" id="KW-1185">Reference proteome</keyword>
<dbReference type="GO" id="GO:0015171">
    <property type="term" value="F:amino acid transmembrane transporter activity"/>
    <property type="evidence" value="ECO:0007669"/>
    <property type="project" value="TreeGrafter"/>
</dbReference>
<dbReference type="STRING" id="988801.SAMN05216522_10817"/>
<evidence type="ECO:0000256" key="2">
    <source>
        <dbReference type="ARBA" id="ARBA00022475"/>
    </source>
</evidence>
<evidence type="ECO:0000256" key="6">
    <source>
        <dbReference type="ARBA" id="ARBA00023136"/>
    </source>
</evidence>
<feature type="transmembrane region" description="Helical" evidence="7">
    <location>
        <begin position="64"/>
        <end position="83"/>
    </location>
</feature>
<protein>
    <submittedName>
        <fullName evidence="8">Threonine/homoserine/homoserine lactone efflux protein</fullName>
    </submittedName>
</protein>
<evidence type="ECO:0000256" key="7">
    <source>
        <dbReference type="SAM" id="Phobius"/>
    </source>
</evidence>
<accession>A0A1H9JQ09</accession>
<keyword evidence="3 7" id="KW-0812">Transmembrane</keyword>
<keyword evidence="4" id="KW-0813">Transport</keyword>
<evidence type="ECO:0000256" key="1">
    <source>
        <dbReference type="ARBA" id="ARBA00004651"/>
    </source>
</evidence>
<dbReference type="PANTHER" id="PTHR30086">
    <property type="entry name" value="ARGININE EXPORTER PROTEIN ARGO"/>
    <property type="match status" value="1"/>
</dbReference>
<evidence type="ECO:0000256" key="5">
    <source>
        <dbReference type="ARBA" id="ARBA00022989"/>
    </source>
</evidence>
<feature type="transmembrane region" description="Helical" evidence="7">
    <location>
        <begin position="37"/>
        <end position="58"/>
    </location>
</feature>
<proteinExistence type="predicted"/>
<dbReference type="AlphaFoldDB" id="A0A1H9JQ09"/>
<dbReference type="Proteomes" id="UP000242515">
    <property type="component" value="Unassembled WGS sequence"/>
</dbReference>
<evidence type="ECO:0000256" key="4">
    <source>
        <dbReference type="ARBA" id="ARBA00022970"/>
    </source>
</evidence>
<organism evidence="8 9">
    <name type="scientific">Rosenbergiella nectarea</name>
    <dbReference type="NCBI Taxonomy" id="988801"/>
    <lineage>
        <taxon>Bacteria</taxon>
        <taxon>Pseudomonadati</taxon>
        <taxon>Pseudomonadota</taxon>
        <taxon>Gammaproteobacteria</taxon>
        <taxon>Enterobacterales</taxon>
        <taxon>Erwiniaceae</taxon>
        <taxon>Rosenbergiella</taxon>
    </lineage>
</organism>
<evidence type="ECO:0000313" key="8">
    <source>
        <dbReference type="EMBL" id="SEQ88920.1"/>
    </source>
</evidence>
<comment type="subcellular location">
    <subcellularLocation>
        <location evidence="1">Cell membrane</location>
        <topology evidence="1">Multi-pass membrane protein</topology>
    </subcellularLocation>
</comment>
<dbReference type="PANTHER" id="PTHR30086:SF20">
    <property type="entry name" value="ARGININE EXPORTER PROTEIN ARGO-RELATED"/>
    <property type="match status" value="1"/>
</dbReference>
<evidence type="ECO:0000256" key="3">
    <source>
        <dbReference type="ARBA" id="ARBA00022692"/>
    </source>
</evidence>
<evidence type="ECO:0000313" key="9">
    <source>
        <dbReference type="Proteomes" id="UP000242515"/>
    </source>
</evidence>
<feature type="transmembrane region" description="Helical" evidence="7">
    <location>
        <begin position="136"/>
        <end position="155"/>
    </location>
</feature>
<dbReference type="GO" id="GO:0005886">
    <property type="term" value="C:plasma membrane"/>
    <property type="evidence" value="ECO:0007669"/>
    <property type="project" value="UniProtKB-SubCell"/>
</dbReference>
<feature type="transmembrane region" description="Helical" evidence="7">
    <location>
        <begin position="170"/>
        <end position="188"/>
    </location>
</feature>
<name>A0A1H9JQ09_9GAMM</name>
<keyword evidence="5 7" id="KW-1133">Transmembrane helix</keyword>
<dbReference type="RefSeq" id="WP_092676510.1">
    <property type="nucleotide sequence ID" value="NZ_FOGC01000008.1"/>
</dbReference>
<reference evidence="9" key="1">
    <citation type="submission" date="2016-10" db="EMBL/GenBank/DDBJ databases">
        <authorList>
            <person name="Varghese N."/>
            <person name="Submissions S."/>
        </authorList>
    </citation>
    <scope>NUCLEOTIDE SEQUENCE [LARGE SCALE GENOMIC DNA]</scope>
    <source>
        <strain evidence="9">8N4</strain>
    </source>
</reference>
<dbReference type="InterPro" id="IPR001123">
    <property type="entry name" value="LeuE-type"/>
</dbReference>
<keyword evidence="2" id="KW-1003">Cell membrane</keyword>
<dbReference type="OrthoDB" id="9812084at2"/>
<dbReference type="EMBL" id="FOGC01000008">
    <property type="protein sequence ID" value="SEQ88920.1"/>
    <property type="molecule type" value="Genomic_DNA"/>
</dbReference>
<dbReference type="GO" id="GO:0033228">
    <property type="term" value="P:cysteine export across plasma membrane"/>
    <property type="evidence" value="ECO:0007669"/>
    <property type="project" value="TreeGrafter"/>
</dbReference>
<keyword evidence="4" id="KW-0029">Amino-acid transport</keyword>
<dbReference type="Pfam" id="PF01810">
    <property type="entry name" value="LysE"/>
    <property type="match status" value="1"/>
</dbReference>
<feature type="transmembrane region" description="Helical" evidence="7">
    <location>
        <begin position="104"/>
        <end position="130"/>
    </location>
</feature>